<organism evidence="3 4">
    <name type="scientific">Falsihalocynthiibacter arcticus</name>
    <dbReference type="NCBI Taxonomy" id="1579316"/>
    <lineage>
        <taxon>Bacteria</taxon>
        <taxon>Pseudomonadati</taxon>
        <taxon>Pseudomonadota</taxon>
        <taxon>Alphaproteobacteria</taxon>
        <taxon>Rhodobacterales</taxon>
        <taxon>Roseobacteraceae</taxon>
        <taxon>Falsihalocynthiibacter</taxon>
    </lineage>
</organism>
<dbReference type="PANTHER" id="PTHR31157:SF1">
    <property type="entry name" value="SCP DOMAIN-CONTAINING PROTEIN"/>
    <property type="match status" value="1"/>
</dbReference>
<feature type="signal peptide" evidence="1">
    <location>
        <begin position="1"/>
        <end position="23"/>
    </location>
</feature>
<feature type="domain" description="SCP" evidence="2">
    <location>
        <begin position="55"/>
        <end position="208"/>
    </location>
</feature>
<dbReference type="Pfam" id="PF00188">
    <property type="entry name" value="CAP"/>
    <property type="match status" value="1"/>
</dbReference>
<dbReference type="OrthoDB" id="419320at2"/>
<dbReference type="Proteomes" id="UP000070371">
    <property type="component" value="Chromosome"/>
</dbReference>
<dbReference type="CDD" id="cd05379">
    <property type="entry name" value="CAP_bacterial"/>
    <property type="match status" value="1"/>
</dbReference>
<feature type="chain" id="PRO_5007443182" description="SCP domain-containing protein" evidence="1">
    <location>
        <begin position="24"/>
        <end position="210"/>
    </location>
</feature>
<dbReference type="SUPFAM" id="SSF55797">
    <property type="entry name" value="PR-1-like"/>
    <property type="match status" value="1"/>
</dbReference>
<dbReference type="STRING" id="1579316.RC74_04755"/>
<dbReference type="KEGG" id="hat:RC74_04755"/>
<protein>
    <recommendedName>
        <fullName evidence="2">SCP domain-containing protein</fullName>
    </recommendedName>
</protein>
<keyword evidence="1" id="KW-0732">Signal</keyword>
<reference evidence="3 4" key="1">
    <citation type="submission" date="2016-02" db="EMBL/GenBank/DDBJ databases">
        <title>Complete genome sequence of Halocynthiibacter arcticus PAMC 20958t from arctic marine sediment.</title>
        <authorList>
            <person name="Lee Y.M."/>
            <person name="Baek K."/>
            <person name="Lee H.K."/>
            <person name="Shin S.C."/>
        </authorList>
    </citation>
    <scope>NUCLEOTIDE SEQUENCE [LARGE SCALE GENOMIC DNA]</scope>
    <source>
        <strain evidence="3">PAMC 20958</strain>
    </source>
</reference>
<dbReference type="RefSeq" id="WP_039002393.1">
    <property type="nucleotide sequence ID" value="NZ_CP014327.1"/>
</dbReference>
<evidence type="ECO:0000256" key="1">
    <source>
        <dbReference type="SAM" id="SignalP"/>
    </source>
</evidence>
<dbReference type="InterPro" id="IPR014044">
    <property type="entry name" value="CAP_dom"/>
</dbReference>
<evidence type="ECO:0000259" key="2">
    <source>
        <dbReference type="Pfam" id="PF00188"/>
    </source>
</evidence>
<keyword evidence="4" id="KW-1185">Reference proteome</keyword>
<proteinExistence type="predicted"/>
<evidence type="ECO:0000313" key="3">
    <source>
        <dbReference type="EMBL" id="AML50682.1"/>
    </source>
</evidence>
<dbReference type="AlphaFoldDB" id="A0A126UX78"/>
<dbReference type="EMBL" id="CP014327">
    <property type="protein sequence ID" value="AML50682.1"/>
    <property type="molecule type" value="Genomic_DNA"/>
</dbReference>
<evidence type="ECO:0000313" key="4">
    <source>
        <dbReference type="Proteomes" id="UP000070371"/>
    </source>
</evidence>
<dbReference type="InterPro" id="IPR035940">
    <property type="entry name" value="CAP_sf"/>
</dbReference>
<accession>A0A126UX78</accession>
<dbReference type="PANTHER" id="PTHR31157">
    <property type="entry name" value="SCP DOMAIN-CONTAINING PROTEIN"/>
    <property type="match status" value="1"/>
</dbReference>
<gene>
    <name evidence="3" type="ORF">RC74_04755</name>
</gene>
<sequence length="210" mass="22848">MRSIARSLCLVVSVIFLSSVAEAACERTLIAGSNKAIPATGKINESLLNNAVLIEVNYARCRSGLPALSSDSKLTKPATKHSKWMAKNSTLSHKSNVRGQNSTQARITKSGIKLKTGAENIIRMYRYQLTGGPFFVKNMATCDFADGKGNTLHPYSYASLAREATRQWIESPNHRKNVISNRMRLTATGAAVDPKGSHCGSIYLTQLFIG</sequence>
<name>A0A126UX78_9RHOB</name>
<dbReference type="Gene3D" id="3.40.33.10">
    <property type="entry name" value="CAP"/>
    <property type="match status" value="1"/>
</dbReference>